<dbReference type="Proteomes" id="UP000092666">
    <property type="component" value="Unassembled WGS sequence"/>
</dbReference>
<dbReference type="GO" id="GO:0016811">
    <property type="term" value="F:hydrolase activity, acting on carbon-nitrogen (but not peptide) bonds, in linear amides"/>
    <property type="evidence" value="ECO:0007669"/>
    <property type="project" value="InterPro"/>
</dbReference>
<dbReference type="Pfam" id="PF03069">
    <property type="entry name" value="FmdA_AmdA"/>
    <property type="match status" value="1"/>
</dbReference>
<dbReference type="InterPro" id="IPR004304">
    <property type="entry name" value="FmdA_AmdA"/>
</dbReference>
<accession>A0A1B9H2F5</accession>
<evidence type="ECO:0000313" key="2">
    <source>
        <dbReference type="EMBL" id="OCF37455.1"/>
    </source>
</evidence>
<evidence type="ECO:0008006" key="4">
    <source>
        <dbReference type="Google" id="ProtNLM"/>
    </source>
</evidence>
<evidence type="ECO:0000313" key="3">
    <source>
        <dbReference type="Proteomes" id="UP000092666"/>
    </source>
</evidence>
<dbReference type="PANTHER" id="PTHR31891">
    <property type="entry name" value="FORMAMIDASE C869.04-RELATED"/>
    <property type="match status" value="1"/>
</dbReference>
<dbReference type="OrthoDB" id="9975579at2759"/>
<name>A0A1B9H2F5_9TREE</name>
<dbReference type="SUPFAM" id="SSF141130">
    <property type="entry name" value="Acetamidase/Formamidase-like"/>
    <property type="match status" value="1"/>
</dbReference>
<proteinExistence type="predicted"/>
<sequence length="455" mass="49268">MSPVAIKTSERSSASTKPKQPTPSNYIPTLVSVDPSRPGEEQANIHTRWHPDIPCVATVPVGKPFRVECLDYSGSQVSNDDSADDVVHLNHDSDHHLSGPFYVPNAQPGDVLEIEILDVTPFPDHNWGYCITAPGLGSLDDVQAETLVTKSIWDFYGNETSSRHVPHVSFQGRPHAGVIGTAPSYAVLADWTKRESELDSLTAGKAGVSLPKTSGAYVGQELDDELRERIYREGARTSPGREHGGNIDIGLATRGSRMYLPVYIPGASVSVGDTHFCQSDGEPTTAIEMAGIVTLRINVIPQGVKKLCLKSPMYRTSPSEPVYRDRLCFTGLSVTADGAQTDQNGLLAYRNAAFQAIEYLQSFGYTREQAYILLSAAPIDSRVVATANRPNFVVSLGIPTEIFDFDILPKIGTGRGEGEGEGDWELSRRRRTIKGPALPSAVITNGAANGFAHEH</sequence>
<dbReference type="AlphaFoldDB" id="A0A1B9H2F5"/>
<dbReference type="PANTHER" id="PTHR31891:SF1">
    <property type="entry name" value="FORMAMIDASE C869.04-RELATED"/>
    <property type="match status" value="1"/>
</dbReference>
<feature type="region of interest" description="Disordered" evidence="1">
    <location>
        <begin position="1"/>
        <end position="28"/>
    </location>
</feature>
<evidence type="ECO:0000256" key="1">
    <source>
        <dbReference type="SAM" id="MobiDB-lite"/>
    </source>
</evidence>
<organism evidence="2 3">
    <name type="scientific">Kwoniella heveanensis BCC8398</name>
    <dbReference type="NCBI Taxonomy" id="1296120"/>
    <lineage>
        <taxon>Eukaryota</taxon>
        <taxon>Fungi</taxon>
        <taxon>Dikarya</taxon>
        <taxon>Basidiomycota</taxon>
        <taxon>Agaricomycotina</taxon>
        <taxon>Tremellomycetes</taxon>
        <taxon>Tremellales</taxon>
        <taxon>Cryptococcaceae</taxon>
        <taxon>Kwoniella</taxon>
    </lineage>
</organism>
<reference evidence="2 3" key="1">
    <citation type="submission" date="2013-07" db="EMBL/GenBank/DDBJ databases">
        <title>The Genome Sequence of Cryptococcus heveanensis BCC8398.</title>
        <authorList>
            <consortium name="The Broad Institute Genome Sequencing Platform"/>
            <person name="Cuomo C."/>
            <person name="Litvintseva A."/>
            <person name="Chen Y."/>
            <person name="Heitman J."/>
            <person name="Sun S."/>
            <person name="Springer D."/>
            <person name="Dromer F."/>
            <person name="Young S.K."/>
            <person name="Zeng Q."/>
            <person name="Gargeya S."/>
            <person name="Fitzgerald M."/>
            <person name="Abouelleil A."/>
            <person name="Alvarado L."/>
            <person name="Berlin A.M."/>
            <person name="Chapman S.B."/>
            <person name="Dewar J."/>
            <person name="Goldberg J."/>
            <person name="Griggs A."/>
            <person name="Gujja S."/>
            <person name="Hansen M."/>
            <person name="Howarth C."/>
            <person name="Imamovic A."/>
            <person name="Larimer J."/>
            <person name="McCowan C."/>
            <person name="Murphy C."/>
            <person name="Pearson M."/>
            <person name="Priest M."/>
            <person name="Roberts A."/>
            <person name="Saif S."/>
            <person name="Shea T."/>
            <person name="Sykes S."/>
            <person name="Wortman J."/>
            <person name="Nusbaum C."/>
            <person name="Birren B."/>
        </authorList>
    </citation>
    <scope>NUCLEOTIDE SEQUENCE [LARGE SCALE GENOMIC DNA]</scope>
    <source>
        <strain evidence="2 3">BCC8398</strain>
    </source>
</reference>
<gene>
    <name evidence="2" type="ORF">I316_00577</name>
</gene>
<dbReference type="Gene3D" id="2.60.120.580">
    <property type="entry name" value="Acetamidase/Formamidase-like domains"/>
    <property type="match status" value="1"/>
</dbReference>
<feature type="compositionally biased region" description="Polar residues" evidence="1">
    <location>
        <begin position="11"/>
        <end position="27"/>
    </location>
</feature>
<dbReference type="STRING" id="1296120.A0A1B9H2F5"/>
<protein>
    <recommendedName>
        <fullName evidence="4">Formamidase</fullName>
    </recommendedName>
</protein>
<dbReference type="EMBL" id="KV700122">
    <property type="protein sequence ID" value="OCF37455.1"/>
    <property type="molecule type" value="Genomic_DNA"/>
</dbReference>
<keyword evidence="3" id="KW-1185">Reference proteome</keyword>
<reference evidence="3" key="2">
    <citation type="submission" date="2013-12" db="EMBL/GenBank/DDBJ databases">
        <title>Evolution of pathogenesis and genome organization in the Tremellales.</title>
        <authorList>
            <person name="Cuomo C."/>
            <person name="Litvintseva A."/>
            <person name="Heitman J."/>
            <person name="Chen Y."/>
            <person name="Sun S."/>
            <person name="Springer D."/>
            <person name="Dromer F."/>
            <person name="Young S."/>
            <person name="Zeng Q."/>
            <person name="Chapman S."/>
            <person name="Gujja S."/>
            <person name="Saif S."/>
            <person name="Birren B."/>
        </authorList>
    </citation>
    <scope>NUCLEOTIDE SEQUENCE [LARGE SCALE GENOMIC DNA]</scope>
    <source>
        <strain evidence="3">BCC8398</strain>
    </source>
</reference>